<gene>
    <name evidence="6" type="ORF">ISF6_4812</name>
</gene>
<feature type="domain" description="Iron-binding zinc finger CDGSH type" evidence="5">
    <location>
        <begin position="53"/>
        <end position="87"/>
    </location>
</feature>
<keyword evidence="2" id="KW-0479">Metal-binding</keyword>
<dbReference type="Gene3D" id="3.40.5.90">
    <property type="entry name" value="CDGSH iron-sulfur domain, mitoNEET-type"/>
    <property type="match status" value="2"/>
</dbReference>
<feature type="domain" description="Iron-binding zinc finger CDGSH type" evidence="5">
    <location>
        <begin position="14"/>
        <end position="51"/>
    </location>
</feature>
<dbReference type="GO" id="GO:0005737">
    <property type="term" value="C:cytoplasm"/>
    <property type="evidence" value="ECO:0007669"/>
    <property type="project" value="UniProtKB-ARBA"/>
</dbReference>
<dbReference type="Proteomes" id="UP000037660">
    <property type="component" value="Unassembled WGS sequence"/>
</dbReference>
<evidence type="ECO:0000259" key="5">
    <source>
        <dbReference type="SMART" id="SM00704"/>
    </source>
</evidence>
<dbReference type="EMBL" id="BBYR01000073">
    <property type="protein sequence ID" value="GAP38354.1"/>
    <property type="molecule type" value="Genomic_DNA"/>
</dbReference>
<keyword evidence="7" id="KW-1185">Reference proteome</keyword>
<evidence type="ECO:0000256" key="4">
    <source>
        <dbReference type="ARBA" id="ARBA00023014"/>
    </source>
</evidence>
<dbReference type="SMART" id="SM00704">
    <property type="entry name" value="ZnF_CDGSH"/>
    <property type="match status" value="2"/>
</dbReference>
<reference evidence="7" key="1">
    <citation type="submission" date="2015-07" db="EMBL/GenBank/DDBJ databases">
        <title>Discovery of a poly(ethylene terephthalate assimilation.</title>
        <authorList>
            <person name="Yoshida S."/>
            <person name="Hiraga K."/>
            <person name="Takehana T."/>
            <person name="Taniguchi I."/>
            <person name="Yamaji H."/>
            <person name="Maeda Y."/>
            <person name="Toyohara K."/>
            <person name="Miyamoto K."/>
            <person name="Kimura Y."/>
            <person name="Oda K."/>
        </authorList>
    </citation>
    <scope>NUCLEOTIDE SEQUENCE [LARGE SCALE GENOMIC DNA]</scope>
    <source>
        <strain evidence="7">NBRC 110686 / TISTR 2288 / 201-F6</strain>
    </source>
</reference>
<dbReference type="RefSeq" id="WP_054022218.1">
    <property type="nucleotide sequence ID" value="NZ_BBYR01000073.1"/>
</dbReference>
<sequence length="91" mass="10117">MSGAPADAVVRCQLAPFIAEVEQGKTYLWCSCGRSETQPFCDGRHKGTPFLPVKYVATETRTLFFCGCKETRVRPLCDNTHARVAGYEGKR</sequence>
<protein>
    <submittedName>
        <fullName evidence="6">Putative glutamate synthetase</fullName>
    </submittedName>
</protein>
<dbReference type="InterPro" id="IPR042216">
    <property type="entry name" value="MitoNEET_CISD"/>
</dbReference>
<proteinExistence type="predicted"/>
<dbReference type="GO" id="GO:0051537">
    <property type="term" value="F:2 iron, 2 sulfur cluster binding"/>
    <property type="evidence" value="ECO:0007669"/>
    <property type="project" value="UniProtKB-KW"/>
</dbReference>
<evidence type="ECO:0000256" key="3">
    <source>
        <dbReference type="ARBA" id="ARBA00023004"/>
    </source>
</evidence>
<evidence type="ECO:0000313" key="7">
    <source>
        <dbReference type="Proteomes" id="UP000037660"/>
    </source>
</evidence>
<dbReference type="AlphaFoldDB" id="A0A0K8P760"/>
<organism evidence="6 7">
    <name type="scientific">Piscinibacter sakaiensis</name>
    <name type="common">Ideonella sakaiensis</name>
    <dbReference type="NCBI Taxonomy" id="1547922"/>
    <lineage>
        <taxon>Bacteria</taxon>
        <taxon>Pseudomonadati</taxon>
        <taxon>Pseudomonadota</taxon>
        <taxon>Betaproteobacteria</taxon>
        <taxon>Burkholderiales</taxon>
        <taxon>Sphaerotilaceae</taxon>
        <taxon>Piscinibacter</taxon>
    </lineage>
</organism>
<dbReference type="InterPro" id="IPR018967">
    <property type="entry name" value="FeS-contain_CDGSH-typ"/>
</dbReference>
<evidence type="ECO:0000256" key="2">
    <source>
        <dbReference type="ARBA" id="ARBA00022723"/>
    </source>
</evidence>
<comment type="caution">
    <text evidence="6">The sequence shown here is derived from an EMBL/GenBank/DDBJ whole genome shotgun (WGS) entry which is preliminary data.</text>
</comment>
<keyword evidence="4" id="KW-0411">Iron-sulfur</keyword>
<dbReference type="Pfam" id="PF09360">
    <property type="entry name" value="zf-CDGSH"/>
    <property type="match status" value="1"/>
</dbReference>
<keyword evidence="1" id="KW-0001">2Fe-2S</keyword>
<accession>A0A0K8P760</accession>
<name>A0A0K8P760_PISS1</name>
<keyword evidence="3" id="KW-0408">Iron</keyword>
<evidence type="ECO:0000313" key="6">
    <source>
        <dbReference type="EMBL" id="GAP38354.1"/>
    </source>
</evidence>
<dbReference type="PANTHER" id="PTHR46491">
    <property type="entry name" value="CDGSH IRON SULFUR DOMAIN PROTEIN HOMOLOG"/>
    <property type="match status" value="1"/>
</dbReference>
<reference evidence="6 7" key="2">
    <citation type="journal article" date="2016" name="Science">
        <title>A bacterium that degrades and assimilates poly(ethylene terephthalate).</title>
        <authorList>
            <person name="Yoshida S."/>
            <person name="Hiraga K."/>
            <person name="Takehana T."/>
            <person name="Taniguchi I."/>
            <person name="Yamaji H."/>
            <person name="Maeda Y."/>
            <person name="Toyohara K."/>
            <person name="Miyamoto K."/>
            <person name="Kimura Y."/>
            <person name="Oda K."/>
        </authorList>
    </citation>
    <scope>NUCLEOTIDE SEQUENCE [LARGE SCALE GENOMIC DNA]</scope>
    <source>
        <strain evidence="7">NBRC 110686 / TISTR 2288 / 201-F6</strain>
    </source>
</reference>
<dbReference type="GO" id="GO:0046872">
    <property type="term" value="F:metal ion binding"/>
    <property type="evidence" value="ECO:0007669"/>
    <property type="project" value="UniProtKB-KW"/>
</dbReference>
<dbReference type="STRING" id="1547922.ISF6_4812"/>
<dbReference type="PANTHER" id="PTHR46491:SF3">
    <property type="entry name" value="CDGSH IRON-SULFUR DOMAIN-CONTAINING PROTEIN 3, MITOCHONDRIAL"/>
    <property type="match status" value="1"/>
</dbReference>
<dbReference type="InterPro" id="IPR052950">
    <property type="entry name" value="CISD"/>
</dbReference>
<evidence type="ECO:0000256" key="1">
    <source>
        <dbReference type="ARBA" id="ARBA00022714"/>
    </source>
</evidence>
<dbReference type="OrthoDB" id="9795032at2"/>